<organism evidence="5 6">
    <name type="scientific">Lactuca sativa</name>
    <name type="common">Garden lettuce</name>
    <dbReference type="NCBI Taxonomy" id="4236"/>
    <lineage>
        <taxon>Eukaryota</taxon>
        <taxon>Viridiplantae</taxon>
        <taxon>Streptophyta</taxon>
        <taxon>Embryophyta</taxon>
        <taxon>Tracheophyta</taxon>
        <taxon>Spermatophyta</taxon>
        <taxon>Magnoliopsida</taxon>
        <taxon>eudicotyledons</taxon>
        <taxon>Gunneridae</taxon>
        <taxon>Pentapetalae</taxon>
        <taxon>asterids</taxon>
        <taxon>campanulids</taxon>
        <taxon>Asterales</taxon>
        <taxon>Asteraceae</taxon>
        <taxon>Cichorioideae</taxon>
        <taxon>Cichorieae</taxon>
        <taxon>Lactucinae</taxon>
        <taxon>Lactuca</taxon>
    </lineage>
</organism>
<comment type="caution">
    <text evidence="5">The sequence shown here is derived from an EMBL/GenBank/DDBJ whole genome shotgun (WGS) entry which is preliminary data.</text>
</comment>
<proteinExistence type="predicted"/>
<keyword evidence="6" id="KW-1185">Reference proteome</keyword>
<gene>
    <name evidence="5" type="ORF">LSAT_V11C200072530</name>
</gene>
<feature type="signal peptide" evidence="3">
    <location>
        <begin position="1"/>
        <end position="20"/>
    </location>
</feature>
<dbReference type="EMBL" id="NBSK02000002">
    <property type="protein sequence ID" value="KAJ0220956.1"/>
    <property type="molecule type" value="Genomic_DNA"/>
</dbReference>
<dbReference type="GO" id="GO:0030247">
    <property type="term" value="F:polysaccharide binding"/>
    <property type="evidence" value="ECO:0007669"/>
    <property type="project" value="InterPro"/>
</dbReference>
<dbReference type="AlphaFoldDB" id="A0A9R1XPJ8"/>
<dbReference type="Proteomes" id="UP000235145">
    <property type="component" value="Unassembled WGS sequence"/>
</dbReference>
<comment type="subcellular location">
    <subcellularLocation>
        <location evidence="1">Membrane</location>
        <topology evidence="1">Single-pass membrane protein</topology>
    </subcellularLocation>
</comment>
<evidence type="ECO:0000256" key="3">
    <source>
        <dbReference type="SAM" id="SignalP"/>
    </source>
</evidence>
<dbReference type="PANTHER" id="PTHR33491">
    <property type="entry name" value="OSJNBA0016N04.9 PROTEIN"/>
    <property type="match status" value="1"/>
</dbReference>
<dbReference type="GO" id="GO:0016020">
    <property type="term" value="C:membrane"/>
    <property type="evidence" value="ECO:0007669"/>
    <property type="project" value="UniProtKB-SubCell"/>
</dbReference>
<dbReference type="InterPro" id="IPR025287">
    <property type="entry name" value="WAK_GUB"/>
</dbReference>
<evidence type="ECO:0000313" key="5">
    <source>
        <dbReference type="EMBL" id="KAJ0220956.1"/>
    </source>
</evidence>
<evidence type="ECO:0000313" key="6">
    <source>
        <dbReference type="Proteomes" id="UP000235145"/>
    </source>
</evidence>
<evidence type="ECO:0000259" key="4">
    <source>
        <dbReference type="Pfam" id="PF13947"/>
    </source>
</evidence>
<evidence type="ECO:0000256" key="2">
    <source>
        <dbReference type="ARBA" id="ARBA00022729"/>
    </source>
</evidence>
<accession>A0A9R1XPJ8</accession>
<reference evidence="5 6" key="1">
    <citation type="journal article" date="2017" name="Nat. Commun.">
        <title>Genome assembly with in vitro proximity ligation data and whole-genome triplication in lettuce.</title>
        <authorList>
            <person name="Reyes-Chin-Wo S."/>
            <person name="Wang Z."/>
            <person name="Yang X."/>
            <person name="Kozik A."/>
            <person name="Arikit S."/>
            <person name="Song C."/>
            <person name="Xia L."/>
            <person name="Froenicke L."/>
            <person name="Lavelle D.O."/>
            <person name="Truco M.J."/>
            <person name="Xia R."/>
            <person name="Zhu S."/>
            <person name="Xu C."/>
            <person name="Xu H."/>
            <person name="Xu X."/>
            <person name="Cox K."/>
            <person name="Korf I."/>
            <person name="Meyers B.C."/>
            <person name="Michelmore R.W."/>
        </authorList>
    </citation>
    <scope>NUCLEOTIDE SEQUENCE [LARGE SCALE GENOMIC DNA]</scope>
    <source>
        <strain evidence="6">cv. Salinas</strain>
        <tissue evidence="5">Seedlings</tissue>
    </source>
</reference>
<feature type="domain" description="Wall-associated receptor kinase galacturonan-binding" evidence="4">
    <location>
        <begin position="30"/>
        <end position="87"/>
    </location>
</feature>
<dbReference type="Pfam" id="PF13947">
    <property type="entry name" value="GUB_WAK_bind"/>
    <property type="match status" value="1"/>
</dbReference>
<sequence>MKLFQAYHLLIFLLLKTTSASDPKYTKPGCQVMCGDVIIPYPFGIGVNCSVSERYNVDCNRSTPYLPALNNVQVLEVNLEYQTVTVNVSMISDCHNLIRTSSQILGIELGESSPFLFSRLHNLFVVEGCGNAVILDQGTAVTGCSTTCRNESVGVKDRCLGITCCQTRLPYYLESYCMDLTGLERQGGDEACGSAYLVDKKSYDEGRFSSKSVAGDNTYIPISLLWTLSEREFSRIKCCSMGFNLKADTGNGGSIKSWKCVFPMGNKGSPYLVDGCYGIFCFTFLAYLCTGEHFLTRHIFLYDVLSDDEKCARCAEDGGECEYYDVYDDYDRISEFEFVCSHVMKGNRRHSKPTLSIH</sequence>
<feature type="chain" id="PRO_5040130617" description="Wall-associated receptor kinase galacturonan-binding domain-containing protein" evidence="3">
    <location>
        <begin position="21"/>
        <end position="358"/>
    </location>
</feature>
<keyword evidence="2 3" id="KW-0732">Signal</keyword>
<name>A0A9R1XPJ8_LACSA</name>
<evidence type="ECO:0000256" key="1">
    <source>
        <dbReference type="ARBA" id="ARBA00004167"/>
    </source>
</evidence>
<protein>
    <recommendedName>
        <fullName evidence="4">Wall-associated receptor kinase galacturonan-binding domain-containing protein</fullName>
    </recommendedName>
</protein>